<dbReference type="InterPro" id="IPR003458">
    <property type="entry name" value="Phage_T4_Gp38_tail_assem"/>
</dbReference>
<dbReference type="Proteomes" id="UP001217178">
    <property type="component" value="Unassembled WGS sequence"/>
</dbReference>
<dbReference type="Pfam" id="PF02413">
    <property type="entry name" value="Caudo_TAP"/>
    <property type="match status" value="1"/>
</dbReference>
<sequence length="114" mass="12762">MYVYSATDNAFYAIELKPDYINAGSWPADGIEVSDTVYQKFRIPPEGKQRITGSDGLPAWEDIPPPTPEELQRRAGSRKQHLMNEARDRIAPLQDAADLGIATDTEKSVLTAWR</sequence>
<accession>A0ABT5LPS1</accession>
<dbReference type="RefSeq" id="WP_273557002.1">
    <property type="nucleotide sequence ID" value="NZ_JAQRFI010000186.1"/>
</dbReference>
<organism evidence="2 3">
    <name type="scientific">Xenorhabdus yunnanensis</name>
    <dbReference type="NCBI Taxonomy" id="3025878"/>
    <lineage>
        <taxon>Bacteria</taxon>
        <taxon>Pseudomonadati</taxon>
        <taxon>Pseudomonadota</taxon>
        <taxon>Gammaproteobacteria</taxon>
        <taxon>Enterobacterales</taxon>
        <taxon>Morganellaceae</taxon>
        <taxon>Xenorhabdus</taxon>
    </lineage>
</organism>
<feature type="region of interest" description="Disordered" evidence="1">
    <location>
        <begin position="46"/>
        <end position="71"/>
    </location>
</feature>
<proteinExistence type="predicted"/>
<protein>
    <submittedName>
        <fullName evidence="2">Tail fiber assembly protein</fullName>
    </submittedName>
</protein>
<dbReference type="EMBL" id="JAQRFI010000186">
    <property type="protein sequence ID" value="MDC9591809.1"/>
    <property type="molecule type" value="Genomic_DNA"/>
</dbReference>
<keyword evidence="3" id="KW-1185">Reference proteome</keyword>
<gene>
    <name evidence="2" type="ORF">PSI23_21645</name>
</gene>
<name>A0ABT5LPS1_9GAMM</name>
<evidence type="ECO:0000313" key="3">
    <source>
        <dbReference type="Proteomes" id="UP001217178"/>
    </source>
</evidence>
<comment type="caution">
    <text evidence="2">The sequence shown here is derived from an EMBL/GenBank/DDBJ whole genome shotgun (WGS) entry which is preliminary data.</text>
</comment>
<reference evidence="2 3" key="1">
    <citation type="submission" date="2023-02" db="EMBL/GenBank/DDBJ databases">
        <title>Entomopathogenic bacteria.</title>
        <authorList>
            <person name="Machado R.A."/>
        </authorList>
    </citation>
    <scope>NUCLEOTIDE SEQUENCE [LARGE SCALE GENOMIC DNA]</scope>
    <source>
        <strain evidence="2 3">XENO-10</strain>
    </source>
</reference>
<feature type="non-terminal residue" evidence="2">
    <location>
        <position position="114"/>
    </location>
</feature>
<evidence type="ECO:0000256" key="1">
    <source>
        <dbReference type="SAM" id="MobiDB-lite"/>
    </source>
</evidence>
<evidence type="ECO:0000313" key="2">
    <source>
        <dbReference type="EMBL" id="MDC9591809.1"/>
    </source>
</evidence>